<dbReference type="AlphaFoldDB" id="A0A7K1ST93"/>
<gene>
    <name evidence="1" type="ORF">GO621_03110</name>
</gene>
<sequence>MAANFAGANLQLLGADLQSGTFEFEICDLVFKILFIKTSILKSQAQKTMVKEAFNLNRLKICSSKDGVTNPDQ</sequence>
<reference evidence="1 2" key="1">
    <citation type="submission" date="2019-12" db="EMBL/GenBank/DDBJ databases">
        <title>Mucilaginibacter sp. HMF7410 genome sequencing and assembly.</title>
        <authorList>
            <person name="Kang H."/>
            <person name="Cha I."/>
            <person name="Kim H."/>
            <person name="Joh K."/>
        </authorList>
    </citation>
    <scope>NUCLEOTIDE SEQUENCE [LARGE SCALE GENOMIC DNA]</scope>
    <source>
        <strain evidence="1 2">HMF7410</strain>
    </source>
</reference>
<name>A0A7K1ST93_9SPHI</name>
<dbReference type="Proteomes" id="UP000462014">
    <property type="component" value="Unassembled WGS sequence"/>
</dbReference>
<evidence type="ECO:0000313" key="2">
    <source>
        <dbReference type="Proteomes" id="UP000462014"/>
    </source>
</evidence>
<protein>
    <submittedName>
        <fullName evidence="1">Uncharacterized protein</fullName>
    </submittedName>
</protein>
<keyword evidence="2" id="KW-1185">Reference proteome</keyword>
<organism evidence="1 2">
    <name type="scientific">Mucilaginibacter arboris</name>
    <dbReference type="NCBI Taxonomy" id="2682090"/>
    <lineage>
        <taxon>Bacteria</taxon>
        <taxon>Pseudomonadati</taxon>
        <taxon>Bacteroidota</taxon>
        <taxon>Sphingobacteriia</taxon>
        <taxon>Sphingobacteriales</taxon>
        <taxon>Sphingobacteriaceae</taxon>
        <taxon>Mucilaginibacter</taxon>
    </lineage>
</organism>
<comment type="caution">
    <text evidence="1">The sequence shown here is derived from an EMBL/GenBank/DDBJ whole genome shotgun (WGS) entry which is preliminary data.</text>
</comment>
<evidence type="ECO:0000313" key="1">
    <source>
        <dbReference type="EMBL" id="MVN20521.1"/>
    </source>
</evidence>
<accession>A0A7K1ST93</accession>
<proteinExistence type="predicted"/>
<dbReference type="RefSeq" id="WP_157564073.1">
    <property type="nucleotide sequence ID" value="NZ_WPIK01000002.1"/>
</dbReference>
<dbReference type="EMBL" id="WPIK01000002">
    <property type="protein sequence ID" value="MVN20521.1"/>
    <property type="molecule type" value="Genomic_DNA"/>
</dbReference>